<dbReference type="GO" id="GO:0047605">
    <property type="term" value="F:acetolactate decarboxylase activity"/>
    <property type="evidence" value="ECO:0007669"/>
    <property type="project" value="UniProtKB-UniRule"/>
</dbReference>
<evidence type="ECO:0000256" key="4">
    <source>
        <dbReference type="ARBA" id="ARBA00013204"/>
    </source>
</evidence>
<dbReference type="Proteomes" id="UP000243205">
    <property type="component" value="Unassembled WGS sequence"/>
</dbReference>
<comment type="similarity">
    <text evidence="3 9">Belongs to the alpha-acetolactate decarboxylase family.</text>
</comment>
<dbReference type="EMBL" id="FNAQ01000005">
    <property type="protein sequence ID" value="SDE23274.1"/>
    <property type="molecule type" value="Genomic_DNA"/>
</dbReference>
<dbReference type="GO" id="GO:0045151">
    <property type="term" value="P:acetoin biosynthetic process"/>
    <property type="evidence" value="ECO:0007669"/>
    <property type="project" value="UniProtKB-UniRule"/>
</dbReference>
<dbReference type="PANTHER" id="PTHR35524">
    <property type="entry name" value="ALPHA-ACETOLACTATE DECARBOXYLASE"/>
    <property type="match status" value="1"/>
</dbReference>
<dbReference type="OrthoDB" id="8612680at2"/>
<dbReference type="RefSeq" id="WP_092077752.1">
    <property type="nucleotide sequence ID" value="NZ_FNAQ01000005.1"/>
</dbReference>
<dbReference type="InterPro" id="IPR005128">
    <property type="entry name" value="Acetolactate_a_deCO2ase"/>
</dbReference>
<keyword evidence="6 9" id="KW-0210">Decarboxylase</keyword>
<evidence type="ECO:0000256" key="1">
    <source>
        <dbReference type="ARBA" id="ARBA00001784"/>
    </source>
</evidence>
<dbReference type="PANTHER" id="PTHR35524:SF1">
    <property type="entry name" value="ALPHA-ACETOLACTATE DECARBOXYLASE"/>
    <property type="match status" value="1"/>
</dbReference>
<dbReference type="STRING" id="57664.SAMN05661003_105111"/>
<dbReference type="Pfam" id="PF03306">
    <property type="entry name" value="AAL_decarboxy"/>
    <property type="match status" value="1"/>
</dbReference>
<evidence type="ECO:0000256" key="10">
    <source>
        <dbReference type="SAM" id="SignalP"/>
    </source>
</evidence>
<dbReference type="PIRSF" id="PIRSF001332">
    <property type="entry name" value="Acetolac_decarb"/>
    <property type="match status" value="1"/>
</dbReference>
<dbReference type="CDD" id="cd17299">
    <property type="entry name" value="acetolactate_decarboxylase"/>
    <property type="match status" value="1"/>
</dbReference>
<keyword evidence="7 9" id="KW-0005">Acetoin biosynthesis</keyword>
<dbReference type="EC" id="4.1.1.5" evidence="4 9"/>
<evidence type="ECO:0000256" key="6">
    <source>
        <dbReference type="ARBA" id="ARBA00022793"/>
    </source>
</evidence>
<keyword evidence="10" id="KW-0732">Signal</keyword>
<accession>A0A1G7B836</accession>
<dbReference type="SUPFAM" id="SSF117856">
    <property type="entry name" value="AF0104/ALDC/Ptd012-like"/>
    <property type="match status" value="1"/>
</dbReference>
<evidence type="ECO:0000256" key="7">
    <source>
        <dbReference type="ARBA" id="ARBA00023061"/>
    </source>
</evidence>
<protein>
    <recommendedName>
        <fullName evidence="5 9">Alpha-acetolactate decarboxylase</fullName>
        <ecNumber evidence="4 9">4.1.1.5</ecNumber>
    </recommendedName>
</protein>
<organism evidence="11 12">
    <name type="scientific">Desulfuromonas thiophila</name>
    <dbReference type="NCBI Taxonomy" id="57664"/>
    <lineage>
        <taxon>Bacteria</taxon>
        <taxon>Pseudomonadati</taxon>
        <taxon>Thermodesulfobacteriota</taxon>
        <taxon>Desulfuromonadia</taxon>
        <taxon>Desulfuromonadales</taxon>
        <taxon>Desulfuromonadaceae</taxon>
        <taxon>Desulfuromonas</taxon>
    </lineage>
</organism>
<reference evidence="12" key="1">
    <citation type="submission" date="2016-10" db="EMBL/GenBank/DDBJ databases">
        <authorList>
            <person name="Varghese N."/>
            <person name="Submissions S."/>
        </authorList>
    </citation>
    <scope>NUCLEOTIDE SEQUENCE [LARGE SCALE GENOMIC DNA]</scope>
    <source>
        <strain evidence="12">DSM 8987</strain>
    </source>
</reference>
<dbReference type="AlphaFoldDB" id="A0A1G7B836"/>
<proteinExistence type="inferred from homology"/>
<name>A0A1G7B836_9BACT</name>
<dbReference type="Gene3D" id="3.30.1330.80">
    <property type="entry name" value="Hypothetical protein, similar to alpha- acetolactate decarboxylase, domain 2"/>
    <property type="match status" value="2"/>
</dbReference>
<evidence type="ECO:0000256" key="3">
    <source>
        <dbReference type="ARBA" id="ARBA00007106"/>
    </source>
</evidence>
<dbReference type="NCBIfam" id="TIGR01252">
    <property type="entry name" value="acetolac_decarb"/>
    <property type="match status" value="1"/>
</dbReference>
<feature type="chain" id="PRO_5017441586" description="Alpha-acetolactate decarboxylase" evidence="10">
    <location>
        <begin position="21"/>
        <end position="258"/>
    </location>
</feature>
<gene>
    <name evidence="11" type="ORF">SAMN05661003_105111</name>
</gene>
<feature type="signal peptide" evidence="10">
    <location>
        <begin position="1"/>
        <end position="20"/>
    </location>
</feature>
<evidence type="ECO:0000256" key="5">
    <source>
        <dbReference type="ARBA" id="ARBA00020164"/>
    </source>
</evidence>
<evidence type="ECO:0000256" key="8">
    <source>
        <dbReference type="ARBA" id="ARBA00023239"/>
    </source>
</evidence>
<dbReference type="UniPathway" id="UPA00626">
    <property type="reaction ID" value="UER00678"/>
</dbReference>
<evidence type="ECO:0000313" key="11">
    <source>
        <dbReference type="EMBL" id="SDE23274.1"/>
    </source>
</evidence>
<evidence type="ECO:0000313" key="12">
    <source>
        <dbReference type="Proteomes" id="UP000243205"/>
    </source>
</evidence>
<keyword evidence="12" id="KW-1185">Reference proteome</keyword>
<keyword evidence="8 9" id="KW-0456">Lyase</keyword>
<comment type="catalytic activity">
    <reaction evidence="1 9">
        <text>(2S)-2-acetolactate + H(+) = (R)-acetoin + CO2</text>
        <dbReference type="Rhea" id="RHEA:21580"/>
        <dbReference type="ChEBI" id="CHEBI:15378"/>
        <dbReference type="ChEBI" id="CHEBI:15686"/>
        <dbReference type="ChEBI" id="CHEBI:16526"/>
        <dbReference type="ChEBI" id="CHEBI:58476"/>
        <dbReference type="EC" id="4.1.1.5"/>
    </reaction>
</comment>
<evidence type="ECO:0000256" key="9">
    <source>
        <dbReference type="PIRNR" id="PIRNR001332"/>
    </source>
</evidence>
<comment type="pathway">
    <text evidence="2 9">Polyol metabolism; (R,R)-butane-2,3-diol biosynthesis; (R,R)-butane-2,3-diol from pyruvate: step 2/3.</text>
</comment>
<sequence length="258" mass="28912">MKRFFPVVFLLLLFPATVSATTASANSLVQFSTIDALLSGLYDGVVSIADLRQQGDLGIGTFHALDGEMVVLEGQVYRIDASGQARQVPDSETSPFASVTRFAPEQQQLLPSGTDLAELPQRLSTLGLSPNHFYALRLDGHFRSVQTRSVPRQQKPYRPLVEVVQKQPEFHFDQVDGTLVGFYCPPFVRGINVPGYHLHFLDRNRTAGGHVLDFVLEHEAVLHLDRIDRFVLQLPADDAFTAIDLQRNREMELRQVEQ</sequence>
<evidence type="ECO:0000256" key="2">
    <source>
        <dbReference type="ARBA" id="ARBA00005170"/>
    </source>
</evidence>